<dbReference type="HAMAP" id="MF_01341">
    <property type="entry name" value="Ribosomal_uL15"/>
    <property type="match status" value="1"/>
</dbReference>
<dbReference type="EMBL" id="SKBQ01000037">
    <property type="protein sequence ID" value="TPX13041.1"/>
    <property type="molecule type" value="Genomic_DNA"/>
</dbReference>
<accession>A0A507B7K6</accession>
<dbReference type="InterPro" id="IPR015943">
    <property type="entry name" value="WD40/YVTN_repeat-like_dom_sf"/>
</dbReference>
<organism evidence="7 8">
    <name type="scientific">Thyridium curvatum</name>
    <dbReference type="NCBI Taxonomy" id="1093900"/>
    <lineage>
        <taxon>Eukaryota</taxon>
        <taxon>Fungi</taxon>
        <taxon>Dikarya</taxon>
        <taxon>Ascomycota</taxon>
        <taxon>Pezizomycotina</taxon>
        <taxon>Sordariomycetes</taxon>
        <taxon>Sordariomycetidae</taxon>
        <taxon>Thyridiales</taxon>
        <taxon>Thyridiaceae</taxon>
        <taxon>Thyridium</taxon>
    </lineage>
</organism>
<dbReference type="Gene3D" id="2.130.10.10">
    <property type="entry name" value="YVTN repeat-like/Quinoprotein amine dehydrogenase"/>
    <property type="match status" value="1"/>
</dbReference>
<evidence type="ECO:0000259" key="6">
    <source>
        <dbReference type="Pfam" id="PF00828"/>
    </source>
</evidence>
<evidence type="ECO:0000256" key="3">
    <source>
        <dbReference type="ARBA" id="ARBA00023274"/>
    </source>
</evidence>
<proteinExistence type="inferred from homology"/>
<keyword evidence="3" id="KW-0687">Ribonucleoprotein</keyword>
<evidence type="ECO:0000256" key="4">
    <source>
        <dbReference type="SAM" id="MobiDB-lite"/>
    </source>
</evidence>
<protein>
    <recommendedName>
        <fullName evidence="6">Large ribosomal subunit protein uL15/eL18 domain-containing protein</fullName>
    </recommendedName>
</protein>
<dbReference type="InterPro" id="IPR011048">
    <property type="entry name" value="Haem_d1_sf"/>
</dbReference>
<feature type="region of interest" description="Disordered" evidence="4">
    <location>
        <begin position="156"/>
        <end position="175"/>
    </location>
</feature>
<dbReference type="Gene3D" id="3.100.10.10">
    <property type="match status" value="1"/>
</dbReference>
<keyword evidence="5" id="KW-0732">Signal</keyword>
<dbReference type="InterPro" id="IPR036227">
    <property type="entry name" value="Ribosomal_uL15/eL18_sf"/>
</dbReference>
<comment type="caution">
    <text evidence="7">The sequence shown here is derived from an EMBL/GenBank/DDBJ whole genome shotgun (WGS) entry which is preliminary data.</text>
</comment>
<dbReference type="SUPFAM" id="SSF52080">
    <property type="entry name" value="Ribosomal proteins L15p and L18e"/>
    <property type="match status" value="1"/>
</dbReference>
<dbReference type="SUPFAM" id="SSF51004">
    <property type="entry name" value="C-terminal (heme d1) domain of cytochrome cd1-nitrite reductase"/>
    <property type="match status" value="1"/>
</dbReference>
<feature type="domain" description="Large ribosomal subunit protein uL15/eL18" evidence="6">
    <location>
        <begin position="481"/>
        <end position="556"/>
    </location>
</feature>
<name>A0A507B7K6_9PEZI</name>
<dbReference type="GO" id="GO:0003735">
    <property type="term" value="F:structural constituent of ribosome"/>
    <property type="evidence" value="ECO:0007669"/>
    <property type="project" value="InterPro"/>
</dbReference>
<gene>
    <name evidence="7" type="ORF">E0L32_006467</name>
</gene>
<dbReference type="InParanoid" id="A0A507B7K6"/>
<dbReference type="GeneID" id="41973914"/>
<evidence type="ECO:0000256" key="5">
    <source>
        <dbReference type="SAM" id="SignalP"/>
    </source>
</evidence>
<keyword evidence="2" id="KW-0689">Ribosomal protein</keyword>
<sequence length="666" mass="71853">MLPKLAFLSLAAMAVHAAPAPSKMAVLRQDIASASAKLFIGGGPPGTISVADFDGKSFKVVTKNTIQGSSPSWLLFKEPNVLYAVDENTNTTRTFSYNPNTDALEPKFEATGSSGVVSLEFNKDRTRMLGAAYGQGQIDVWDTSDPAGSLKLLKQIPSEGPNGPDKSRQEGPHPHQVLLDPSGRYFLVNDLGKDTISVIDTVDDKFNVVHRVNVKPAGAGPRHGAFYPPGQKQATHYFLACEMGNIINVYGLAYNVSAGGIAFALKQTVSTFGDNKNHTGAGAGEISVSADGKHLYVSNRLTGGKADNIAHFTIDTCQDEPLRFVKLISSGGGRPRMFSLSKDGKFMFAANQDPAIGLSALRIGQDGSLQENPVASMPLSAPDQGPMPPSLTALFAALSIQQQSRSASILASLADNPGAHQKRIRKGRGPSSGYGKTSGRGHKGQKQHGKVKPWFQGGQTPLIKVHGRKGFENFRAPDMSELNLDRLQAWIDAGRIDPAKPITPKEIVESGLIGRAKDGIKLLARGKDELRTPIDLIVSRASASAIEAVEKAGGKILTRYFTRQSIRRLLKGESIMTRSPLPTGPEHVEEVLAEARKGPFMYRLPDPTSRWDIEYYRDPAHRGYLSHTLQPGESPSLYFKVPTERKLAAGKKEKAGAEQAEDDKLF</sequence>
<dbReference type="PANTHER" id="PTHR12934">
    <property type="entry name" value="50S RIBOSOMAL PROTEIN L15"/>
    <property type="match status" value="1"/>
</dbReference>
<dbReference type="InterPro" id="IPR030878">
    <property type="entry name" value="Ribosomal_uL15"/>
</dbReference>
<dbReference type="GO" id="GO:0006412">
    <property type="term" value="P:translation"/>
    <property type="evidence" value="ECO:0007669"/>
    <property type="project" value="InterPro"/>
</dbReference>
<dbReference type="GO" id="GO:0005762">
    <property type="term" value="C:mitochondrial large ribosomal subunit"/>
    <property type="evidence" value="ECO:0007669"/>
    <property type="project" value="TreeGrafter"/>
</dbReference>
<feature type="chain" id="PRO_5021214160" description="Large ribosomal subunit protein uL15/eL18 domain-containing protein" evidence="5">
    <location>
        <begin position="18"/>
        <end position="666"/>
    </location>
</feature>
<dbReference type="NCBIfam" id="TIGR01071">
    <property type="entry name" value="rplO_bact"/>
    <property type="match status" value="1"/>
</dbReference>
<evidence type="ECO:0000313" key="8">
    <source>
        <dbReference type="Proteomes" id="UP000319257"/>
    </source>
</evidence>
<dbReference type="InterPro" id="IPR021131">
    <property type="entry name" value="Ribosomal_uL15/eL18"/>
</dbReference>
<dbReference type="OrthoDB" id="361383at2759"/>
<evidence type="ECO:0000256" key="1">
    <source>
        <dbReference type="ARBA" id="ARBA00007320"/>
    </source>
</evidence>
<dbReference type="InterPro" id="IPR005749">
    <property type="entry name" value="Ribosomal_uL15_bac-type"/>
</dbReference>
<dbReference type="Pfam" id="PF10282">
    <property type="entry name" value="Lactonase"/>
    <property type="match status" value="1"/>
</dbReference>
<feature type="compositionally biased region" description="Basic residues" evidence="4">
    <location>
        <begin position="439"/>
        <end position="451"/>
    </location>
</feature>
<reference evidence="7 8" key="1">
    <citation type="submission" date="2019-06" db="EMBL/GenBank/DDBJ databases">
        <title>Draft genome sequence of the filamentous fungus Phialemoniopsis curvata isolated from diesel fuel.</title>
        <authorList>
            <person name="Varaljay V.A."/>
            <person name="Lyon W.J."/>
            <person name="Crouch A.L."/>
            <person name="Drake C.E."/>
            <person name="Hollomon J.M."/>
            <person name="Nadeau L.J."/>
            <person name="Nunn H.S."/>
            <person name="Stevenson B.S."/>
            <person name="Bojanowski C.L."/>
            <person name="Crookes-Goodson W.J."/>
        </authorList>
    </citation>
    <scope>NUCLEOTIDE SEQUENCE [LARGE SCALE GENOMIC DNA]</scope>
    <source>
        <strain evidence="7 8">D216</strain>
    </source>
</reference>
<dbReference type="Proteomes" id="UP000319257">
    <property type="component" value="Unassembled WGS sequence"/>
</dbReference>
<evidence type="ECO:0000256" key="2">
    <source>
        <dbReference type="ARBA" id="ARBA00022980"/>
    </source>
</evidence>
<feature type="region of interest" description="Disordered" evidence="4">
    <location>
        <begin position="416"/>
        <end position="457"/>
    </location>
</feature>
<evidence type="ECO:0000313" key="7">
    <source>
        <dbReference type="EMBL" id="TPX13041.1"/>
    </source>
</evidence>
<feature type="signal peptide" evidence="5">
    <location>
        <begin position="1"/>
        <end position="17"/>
    </location>
</feature>
<dbReference type="Pfam" id="PF00828">
    <property type="entry name" value="Ribosomal_L27A"/>
    <property type="match status" value="1"/>
</dbReference>
<comment type="similarity">
    <text evidence="1">Belongs to the universal ribosomal protein uL15 family.</text>
</comment>
<keyword evidence="8" id="KW-1185">Reference proteome</keyword>
<dbReference type="PANTHER" id="PTHR12934:SF11">
    <property type="entry name" value="LARGE RIBOSOMAL SUBUNIT PROTEIN UL15M"/>
    <property type="match status" value="1"/>
</dbReference>
<dbReference type="InterPro" id="IPR019405">
    <property type="entry name" value="Lactonase_7-beta_prop"/>
</dbReference>
<dbReference type="AlphaFoldDB" id="A0A507B7K6"/>
<dbReference type="RefSeq" id="XP_030994752.1">
    <property type="nucleotide sequence ID" value="XM_031141103.1"/>
</dbReference>
<dbReference type="STRING" id="1093900.A0A507B7K6"/>